<feature type="transmembrane region" description="Helical" evidence="1">
    <location>
        <begin position="12"/>
        <end position="31"/>
    </location>
</feature>
<protein>
    <submittedName>
        <fullName evidence="2">Uncharacterized protein</fullName>
    </submittedName>
</protein>
<evidence type="ECO:0000256" key="1">
    <source>
        <dbReference type="SAM" id="Phobius"/>
    </source>
</evidence>
<keyword evidence="1" id="KW-1133">Transmembrane helix</keyword>
<comment type="caution">
    <text evidence="2">The sequence shown here is derived from an EMBL/GenBank/DDBJ whole genome shotgun (WGS) entry which is preliminary data.</text>
</comment>
<proteinExistence type="predicted"/>
<evidence type="ECO:0000313" key="3">
    <source>
        <dbReference type="Proteomes" id="UP001203207"/>
    </source>
</evidence>
<reference evidence="2" key="1">
    <citation type="journal article" date="2022" name="Syst. Appl. Microbiol.">
        <title>Natronocalculus amylovorans gen. nov., sp. nov., and Natranaeroarchaeum aerophilus sp. nov., dominant culturable amylolytic natronoarchaea from hypersaline soda lakes in southwestern Siberia.</title>
        <authorList>
            <person name="Sorokin D.Y."/>
            <person name="Elcheninov A.G."/>
            <person name="Khizhniak T.V."/>
            <person name="Koenen M."/>
            <person name="Bale N.J."/>
            <person name="Damste J.S.S."/>
            <person name="Kublanov I.V."/>
        </authorList>
    </citation>
    <scope>NUCLEOTIDE SEQUENCE</scope>
    <source>
        <strain evidence="2">AArc-St2</strain>
    </source>
</reference>
<reference evidence="2" key="2">
    <citation type="submission" date="2022-02" db="EMBL/GenBank/DDBJ databases">
        <authorList>
            <person name="Elcheninov A.G."/>
            <person name="Sorokin D.Y."/>
            <person name="Kublanov I.V."/>
        </authorList>
    </citation>
    <scope>NUCLEOTIDE SEQUENCE</scope>
    <source>
        <strain evidence="2">AArc-St2</strain>
    </source>
</reference>
<dbReference type="RefSeq" id="WP_250584636.1">
    <property type="nucleotide sequence ID" value="NZ_JAKRVX010000004.1"/>
</dbReference>
<feature type="transmembrane region" description="Helical" evidence="1">
    <location>
        <begin position="38"/>
        <end position="57"/>
    </location>
</feature>
<dbReference type="AlphaFoldDB" id="A0AAE3FY78"/>
<dbReference type="EMBL" id="JAKRVX010000004">
    <property type="protein sequence ID" value="MCL9817486.1"/>
    <property type="molecule type" value="Genomic_DNA"/>
</dbReference>
<dbReference type="Proteomes" id="UP001203207">
    <property type="component" value="Unassembled WGS sequence"/>
</dbReference>
<keyword evidence="1" id="KW-0812">Transmembrane</keyword>
<sequence>MLEFGSWYPYNQILAVLCGYAIAAVAFVAYTQTDDRSLPYFGLGLVLLATTFLLPLLPTDTIRPSTTLTANFVLLFACYALIGYGILLLWKRQRPRSAVTHADR</sequence>
<keyword evidence="3" id="KW-1185">Reference proteome</keyword>
<keyword evidence="1" id="KW-0472">Membrane</keyword>
<name>A0AAE3FY78_9EURY</name>
<organism evidence="2 3">
    <name type="scientific">Natronocalculus amylovorans</name>
    <dbReference type="NCBI Taxonomy" id="2917812"/>
    <lineage>
        <taxon>Archaea</taxon>
        <taxon>Methanobacteriati</taxon>
        <taxon>Methanobacteriota</taxon>
        <taxon>Stenosarchaea group</taxon>
        <taxon>Halobacteria</taxon>
        <taxon>Halobacteriales</taxon>
        <taxon>Haloferacaceae</taxon>
        <taxon>Natronocalculus</taxon>
    </lineage>
</organism>
<feature type="transmembrane region" description="Helical" evidence="1">
    <location>
        <begin position="69"/>
        <end position="90"/>
    </location>
</feature>
<accession>A0AAE3FY78</accession>
<gene>
    <name evidence="2" type="ORF">AArcSt2_11075</name>
</gene>
<evidence type="ECO:0000313" key="2">
    <source>
        <dbReference type="EMBL" id="MCL9817486.1"/>
    </source>
</evidence>